<comment type="caution">
    <text evidence="1">The sequence shown here is derived from an EMBL/GenBank/DDBJ whole genome shotgun (WGS) entry which is preliminary data.</text>
</comment>
<dbReference type="RefSeq" id="WP_124235814.1">
    <property type="nucleotide sequence ID" value="NZ_JBHUFI010000009.1"/>
</dbReference>
<dbReference type="Proteomes" id="UP000275225">
    <property type="component" value="Unassembled WGS sequence"/>
</dbReference>
<name>A0A3N6WPY4_9ACTN</name>
<reference evidence="1 2" key="1">
    <citation type="submission" date="2018-11" db="EMBL/GenBank/DDBJ databases">
        <authorList>
            <person name="Li F."/>
        </authorList>
    </citation>
    <scope>NUCLEOTIDE SEQUENCE [LARGE SCALE GENOMIC DNA]</scope>
    <source>
        <strain evidence="1 2">YS17T</strain>
    </source>
</reference>
<organism evidence="1 2">
    <name type="scientific">Aeromicrobium camelliae</name>
    <dbReference type="NCBI Taxonomy" id="1538144"/>
    <lineage>
        <taxon>Bacteria</taxon>
        <taxon>Bacillati</taxon>
        <taxon>Actinomycetota</taxon>
        <taxon>Actinomycetes</taxon>
        <taxon>Propionibacteriales</taxon>
        <taxon>Nocardioidaceae</taxon>
        <taxon>Aeromicrobium</taxon>
    </lineage>
</organism>
<sequence>MEPGVVEITGTLEIEGESSFDPAAVATVKLADSDGEVLAATAFQATEVPVSFALTVDAAAVPRPDRLFLWALVRVGKDGWGTLELARVSEDHTVLALSRIPAA</sequence>
<dbReference type="EMBL" id="RQJX01000003">
    <property type="protein sequence ID" value="RQN09360.1"/>
    <property type="molecule type" value="Genomic_DNA"/>
</dbReference>
<gene>
    <name evidence="1" type="ORF">EHW97_03710</name>
</gene>
<dbReference type="InterPro" id="IPR039366">
    <property type="entry name" value="Pilotin"/>
</dbReference>
<evidence type="ECO:0000313" key="2">
    <source>
        <dbReference type="Proteomes" id="UP000275225"/>
    </source>
</evidence>
<keyword evidence="2" id="KW-1185">Reference proteome</keyword>
<protein>
    <submittedName>
        <fullName evidence="1">Uncharacterized protein</fullName>
    </submittedName>
</protein>
<dbReference type="OrthoDB" id="3748452at2"/>
<dbReference type="AlphaFoldDB" id="A0A3N6WPY4"/>
<accession>A0A3N6WPY4</accession>
<dbReference type="Pfam" id="PF09619">
    <property type="entry name" value="YscW"/>
    <property type="match status" value="1"/>
</dbReference>
<evidence type="ECO:0000313" key="1">
    <source>
        <dbReference type="EMBL" id="RQN09360.1"/>
    </source>
</evidence>
<proteinExistence type="predicted"/>